<dbReference type="InterPro" id="IPR010994">
    <property type="entry name" value="RuvA_2-like"/>
</dbReference>
<dbReference type="PROSITE" id="PS50126">
    <property type="entry name" value="S1"/>
    <property type="match status" value="1"/>
</dbReference>
<dbReference type="GO" id="GO:0006139">
    <property type="term" value="P:nucleobase-containing compound metabolic process"/>
    <property type="evidence" value="ECO:0007669"/>
    <property type="project" value="InterPro"/>
</dbReference>
<dbReference type="InterPro" id="IPR006641">
    <property type="entry name" value="YqgF/RNaseH-like_dom"/>
</dbReference>
<dbReference type="FunFam" id="3.30.420.140:FF:000001">
    <property type="entry name" value="RNA-binding transcriptional accessory protein"/>
    <property type="match status" value="1"/>
</dbReference>
<dbReference type="InterPro" id="IPR018974">
    <property type="entry name" value="Tex-like_N"/>
</dbReference>
<dbReference type="InterPro" id="IPR023323">
    <property type="entry name" value="Tex-like_dom_sf"/>
</dbReference>
<dbReference type="GO" id="GO:0006412">
    <property type="term" value="P:translation"/>
    <property type="evidence" value="ECO:0007669"/>
    <property type="project" value="TreeGrafter"/>
</dbReference>
<dbReference type="SUPFAM" id="SSF47781">
    <property type="entry name" value="RuvA domain 2-like"/>
    <property type="match status" value="2"/>
</dbReference>
<feature type="domain" description="S1 motif" evidence="1">
    <location>
        <begin position="639"/>
        <end position="708"/>
    </location>
</feature>
<dbReference type="FunFam" id="2.40.50.140:FF:000051">
    <property type="entry name" value="RNA-binding transcriptional accessory protein"/>
    <property type="match status" value="1"/>
</dbReference>
<dbReference type="InterPro" id="IPR003029">
    <property type="entry name" value="S1_domain"/>
</dbReference>
<dbReference type="FunFam" id="1.10.150.310:FF:000001">
    <property type="entry name" value="RNA-binding transcriptional accessory protein"/>
    <property type="match status" value="1"/>
</dbReference>
<dbReference type="InterPro" id="IPR023319">
    <property type="entry name" value="Tex-like_HTH_dom_sf"/>
</dbReference>
<dbReference type="InterPro" id="IPR032639">
    <property type="entry name" value="Tex_YqgF"/>
</dbReference>
<dbReference type="FunFam" id="1.10.10.650:FF:000001">
    <property type="entry name" value="S1 RNA-binding domain 1"/>
    <property type="match status" value="1"/>
</dbReference>
<reference evidence="2" key="2">
    <citation type="submission" date="2021-09" db="EMBL/GenBank/DDBJ databases">
        <authorList>
            <person name="Gilroy R."/>
        </authorList>
    </citation>
    <scope>NUCLEOTIDE SEQUENCE</scope>
    <source>
        <strain evidence="2">4100</strain>
    </source>
</reference>
<dbReference type="PANTHER" id="PTHR10724:SF10">
    <property type="entry name" value="S1 RNA-BINDING DOMAIN-CONTAINING PROTEIN 1"/>
    <property type="match status" value="1"/>
</dbReference>
<dbReference type="GO" id="GO:0003729">
    <property type="term" value="F:mRNA binding"/>
    <property type="evidence" value="ECO:0007669"/>
    <property type="project" value="UniProtKB-ARBA"/>
</dbReference>
<reference evidence="2" key="1">
    <citation type="journal article" date="2021" name="PeerJ">
        <title>Extensive microbial diversity within the chicken gut microbiome revealed by metagenomics and culture.</title>
        <authorList>
            <person name="Gilroy R."/>
            <person name="Ravi A."/>
            <person name="Getino M."/>
            <person name="Pursley I."/>
            <person name="Horton D.L."/>
            <person name="Alikhan N.F."/>
            <person name="Baker D."/>
            <person name="Gharbi K."/>
            <person name="Hall N."/>
            <person name="Watson M."/>
            <person name="Adriaenssens E.M."/>
            <person name="Foster-Nyarko E."/>
            <person name="Jarju S."/>
            <person name="Secka A."/>
            <person name="Antonio M."/>
            <person name="Oren A."/>
            <person name="Chaudhuri R.R."/>
            <person name="La Ragione R."/>
            <person name="Hildebrand F."/>
            <person name="Pallen M.J."/>
        </authorList>
    </citation>
    <scope>NUCLEOTIDE SEQUENCE</scope>
    <source>
        <strain evidence="2">4100</strain>
    </source>
</reference>
<dbReference type="InterPro" id="IPR012340">
    <property type="entry name" value="NA-bd_OB-fold"/>
</dbReference>
<protein>
    <submittedName>
        <fullName evidence="2">RNA-binding transcriptional accessory protein</fullName>
    </submittedName>
</protein>
<name>A0A921E9H2_9BACT</name>
<sequence>MVNHYSLIISDELNIMRKHISATLRMLDEGATVPFIARYRKEATGSLDEVTVQKIKLRYDELKEFFKRRDFIIDAIRAQGALTPELEARIEGTFDPIALEDIYLPYKPKRRTRAAAAIENGLEPLARQIMAQNLGDITKASLKYINDNVLTSEAAVSGAMDIIGEWVSESEKARNIVRAKFGRSAIVKSKVAKGKEAEGENYQNYFDFSEPMRTCTSHRYLAMCRGENEGILNVSICIDDNEMIDRLCRMFVKPDATEACAVCVKAAVKDGYKRLLRPSIESEMASQLKNRSDESAISLFADNLRQLLLAAPLGKKRIMAIDPGFKSGCKVVDLDEQGNLLGHEVVYPNAPANDFYGAADTLCAMVAHDGIDAIALGNGTASRDTEKFLESIRFPRNVEIHVVSEQGASIYSASEVAREEFPDEDITVRGAVSIGRRLLDPLAELVKIDPKSIGVGQYQHDVNQTKLKEALDYTVESCVNSVGVNVNTASRQLLSYVSGIGPALASYIVEYRKQHGNFSNRQELLNVPRMGEKAFQQCAGFLRIPGGDNPLDNTGVHPERYALVETIAKASNCDVKRLMTDRNFLHNIDIEQFATKDVGMPTLTDLVKELEKPGRDPRVGSDKVEFDDAVKKIDDLHIGQELTGKVNNITAFGVFVDLGLKENGLIHISQLSDKYIASPNEVVRMGQVLKVRVIDVDASRGRIALTLKGVPQGIQPSW</sequence>
<dbReference type="InterPro" id="IPR050437">
    <property type="entry name" value="Ribos_protein_bS1-like"/>
</dbReference>
<dbReference type="SUPFAM" id="SSF50249">
    <property type="entry name" value="Nucleic acid-binding proteins"/>
    <property type="match status" value="1"/>
</dbReference>
<gene>
    <name evidence="2" type="ORF">K8V47_08100</name>
</gene>
<dbReference type="GO" id="GO:0005737">
    <property type="term" value="C:cytoplasm"/>
    <property type="evidence" value="ECO:0007669"/>
    <property type="project" value="UniProtKB-ARBA"/>
</dbReference>
<dbReference type="Pfam" id="PF17674">
    <property type="entry name" value="HHH_9"/>
    <property type="match status" value="1"/>
</dbReference>
<dbReference type="InterPro" id="IPR012337">
    <property type="entry name" value="RNaseH-like_sf"/>
</dbReference>
<dbReference type="Gene3D" id="1.10.150.310">
    <property type="entry name" value="Tex RuvX-like domain-like"/>
    <property type="match status" value="1"/>
</dbReference>
<dbReference type="GO" id="GO:0003735">
    <property type="term" value="F:structural constituent of ribosome"/>
    <property type="evidence" value="ECO:0007669"/>
    <property type="project" value="TreeGrafter"/>
</dbReference>
<proteinExistence type="predicted"/>
<dbReference type="SMART" id="SM00316">
    <property type="entry name" value="S1"/>
    <property type="match status" value="1"/>
</dbReference>
<comment type="caution">
    <text evidence="2">The sequence shown here is derived from an EMBL/GenBank/DDBJ whole genome shotgun (WGS) entry which is preliminary data.</text>
</comment>
<dbReference type="PANTHER" id="PTHR10724">
    <property type="entry name" value="30S RIBOSOMAL PROTEIN S1"/>
    <property type="match status" value="1"/>
</dbReference>
<dbReference type="SMART" id="SM00732">
    <property type="entry name" value="YqgFc"/>
    <property type="match status" value="1"/>
</dbReference>
<dbReference type="Proteomes" id="UP000711407">
    <property type="component" value="Unassembled WGS sequence"/>
</dbReference>
<dbReference type="Gene3D" id="2.40.50.140">
    <property type="entry name" value="Nucleic acid-binding proteins"/>
    <property type="match status" value="1"/>
</dbReference>
<dbReference type="AlphaFoldDB" id="A0A921E9H2"/>
<organism evidence="2 3">
    <name type="scientific">Candidatus Amulumruptor caecigallinarius</name>
    <dbReference type="NCBI Taxonomy" id="2109911"/>
    <lineage>
        <taxon>Bacteria</taxon>
        <taxon>Pseudomonadati</taxon>
        <taxon>Bacteroidota</taxon>
        <taxon>Bacteroidia</taxon>
        <taxon>Bacteroidales</taxon>
        <taxon>Muribaculaceae</taxon>
        <taxon>Candidatus Amulumruptor</taxon>
    </lineage>
</organism>
<evidence type="ECO:0000313" key="3">
    <source>
        <dbReference type="Proteomes" id="UP000711407"/>
    </source>
</evidence>
<dbReference type="Pfam" id="PF12836">
    <property type="entry name" value="HHH_3"/>
    <property type="match status" value="1"/>
</dbReference>
<dbReference type="EMBL" id="DYXT01000041">
    <property type="protein sequence ID" value="HJE39699.1"/>
    <property type="molecule type" value="Genomic_DNA"/>
</dbReference>
<evidence type="ECO:0000259" key="1">
    <source>
        <dbReference type="PROSITE" id="PS50126"/>
    </source>
</evidence>
<dbReference type="CDD" id="cd05685">
    <property type="entry name" value="S1_Tex"/>
    <property type="match status" value="1"/>
</dbReference>
<dbReference type="InterPro" id="IPR055179">
    <property type="entry name" value="Tex-like_central_region"/>
</dbReference>
<dbReference type="SUPFAM" id="SSF53098">
    <property type="entry name" value="Ribonuclease H-like"/>
    <property type="match status" value="1"/>
</dbReference>
<dbReference type="Gene3D" id="1.10.3500.10">
    <property type="entry name" value="Tex N-terminal region-like"/>
    <property type="match status" value="1"/>
</dbReference>
<dbReference type="SUPFAM" id="SSF158832">
    <property type="entry name" value="Tex N-terminal region-like"/>
    <property type="match status" value="1"/>
</dbReference>
<dbReference type="Pfam" id="PF09371">
    <property type="entry name" value="Tex_N"/>
    <property type="match status" value="1"/>
</dbReference>
<dbReference type="Pfam" id="PF00575">
    <property type="entry name" value="S1"/>
    <property type="match status" value="1"/>
</dbReference>
<dbReference type="Gene3D" id="1.10.10.650">
    <property type="entry name" value="RuvA domain 2-like"/>
    <property type="match status" value="1"/>
</dbReference>
<dbReference type="Gene3D" id="3.30.420.140">
    <property type="entry name" value="YqgF/RNase H-like domain"/>
    <property type="match status" value="1"/>
</dbReference>
<evidence type="ECO:0000313" key="2">
    <source>
        <dbReference type="EMBL" id="HJE39699.1"/>
    </source>
</evidence>
<dbReference type="InterPro" id="IPR037027">
    <property type="entry name" value="YqgF/RNaseH-like_dom_sf"/>
</dbReference>
<dbReference type="InterPro" id="IPR041692">
    <property type="entry name" value="HHH_9"/>
</dbReference>
<dbReference type="Pfam" id="PF22706">
    <property type="entry name" value="Tex_central_region"/>
    <property type="match status" value="1"/>
</dbReference>
<dbReference type="InterPro" id="IPR044146">
    <property type="entry name" value="S1_Tex"/>
</dbReference>
<dbReference type="Pfam" id="PF16921">
    <property type="entry name" value="Tex_YqgF"/>
    <property type="match status" value="1"/>
</dbReference>
<accession>A0A921E9H2</accession>